<feature type="region of interest" description="Disordered" evidence="1">
    <location>
        <begin position="1"/>
        <end position="20"/>
    </location>
</feature>
<protein>
    <submittedName>
        <fullName evidence="2">Uncharacterized protein</fullName>
    </submittedName>
</protein>
<evidence type="ECO:0000313" key="3">
    <source>
        <dbReference type="Proteomes" id="UP001054902"/>
    </source>
</evidence>
<feature type="compositionally biased region" description="Low complexity" evidence="1">
    <location>
        <begin position="55"/>
        <end position="66"/>
    </location>
</feature>
<keyword evidence="3" id="KW-1185">Reference proteome</keyword>
<proteinExistence type="predicted"/>
<comment type="caution">
    <text evidence="2">The sequence shown here is derived from an EMBL/GenBank/DDBJ whole genome shotgun (WGS) entry which is preliminary data.</text>
</comment>
<name>A0AAD3DBX6_9STRA</name>
<feature type="region of interest" description="Disordered" evidence="1">
    <location>
        <begin position="31"/>
        <end position="81"/>
    </location>
</feature>
<organism evidence="2 3">
    <name type="scientific">Chaetoceros tenuissimus</name>
    <dbReference type="NCBI Taxonomy" id="426638"/>
    <lineage>
        <taxon>Eukaryota</taxon>
        <taxon>Sar</taxon>
        <taxon>Stramenopiles</taxon>
        <taxon>Ochrophyta</taxon>
        <taxon>Bacillariophyta</taxon>
        <taxon>Coscinodiscophyceae</taxon>
        <taxon>Chaetocerotophycidae</taxon>
        <taxon>Chaetocerotales</taxon>
        <taxon>Chaetocerotaceae</taxon>
        <taxon>Chaetoceros</taxon>
    </lineage>
</organism>
<gene>
    <name evidence="2" type="ORF">CTEN210_18002</name>
</gene>
<sequence length="186" mass="21050">MDFINIRNRSDHHSLNTTINNSNSTVKKMQQKRAPFSSICANKSNTSKDSKSSKQKLILKSSSSHSLRSKSSESLNMDSSSIFRTRSSVSSEIPCIMRANPIHEVEDYEDSISSVREIYSENIVDRIVYVEKREVDENHTTSIFLEAPREDGLSEELELMMELKISSPVYDSDCDSEESDNLSIEG</sequence>
<reference evidence="2 3" key="1">
    <citation type="journal article" date="2021" name="Sci. Rep.">
        <title>The genome of the diatom Chaetoceros tenuissimus carries an ancient integrated fragment of an extant virus.</title>
        <authorList>
            <person name="Hongo Y."/>
            <person name="Kimura K."/>
            <person name="Takaki Y."/>
            <person name="Yoshida Y."/>
            <person name="Baba S."/>
            <person name="Kobayashi G."/>
            <person name="Nagasaki K."/>
            <person name="Hano T."/>
            <person name="Tomaru Y."/>
        </authorList>
    </citation>
    <scope>NUCLEOTIDE SEQUENCE [LARGE SCALE GENOMIC DNA]</scope>
    <source>
        <strain evidence="2 3">NIES-3715</strain>
    </source>
</reference>
<evidence type="ECO:0000256" key="1">
    <source>
        <dbReference type="SAM" id="MobiDB-lite"/>
    </source>
</evidence>
<dbReference type="Proteomes" id="UP001054902">
    <property type="component" value="Unassembled WGS sequence"/>
</dbReference>
<dbReference type="EMBL" id="BLLK01000074">
    <property type="protein sequence ID" value="GFH61526.1"/>
    <property type="molecule type" value="Genomic_DNA"/>
</dbReference>
<feature type="compositionally biased region" description="Low complexity" evidence="1">
    <location>
        <begin position="72"/>
        <end position="81"/>
    </location>
</feature>
<accession>A0AAD3DBX6</accession>
<dbReference type="AlphaFoldDB" id="A0AAD3DBX6"/>
<evidence type="ECO:0000313" key="2">
    <source>
        <dbReference type="EMBL" id="GFH61526.1"/>
    </source>
</evidence>